<feature type="domain" description="C2H2-type" evidence="6">
    <location>
        <begin position="341"/>
        <end position="368"/>
    </location>
</feature>
<reference evidence="7" key="2">
    <citation type="submission" date="2020-05" db="UniProtKB">
        <authorList>
            <consortium name="EnsemblMetazoa"/>
        </authorList>
    </citation>
    <scope>IDENTIFICATION</scope>
    <source>
        <strain evidence="7">IAEA</strain>
    </source>
</reference>
<dbReference type="InterPro" id="IPR036236">
    <property type="entry name" value="Znf_C2H2_sf"/>
</dbReference>
<dbReference type="GO" id="GO:0000981">
    <property type="term" value="F:DNA-binding transcription factor activity, RNA polymerase II-specific"/>
    <property type="evidence" value="ECO:0007669"/>
    <property type="project" value="TreeGrafter"/>
</dbReference>
<evidence type="ECO:0000256" key="2">
    <source>
        <dbReference type="ARBA" id="ARBA00022737"/>
    </source>
</evidence>
<dbReference type="GO" id="GO:0008270">
    <property type="term" value="F:zinc ion binding"/>
    <property type="evidence" value="ECO:0007669"/>
    <property type="project" value="UniProtKB-KW"/>
</dbReference>
<keyword evidence="3 5" id="KW-0863">Zinc-finger</keyword>
<dbReference type="PROSITE" id="PS00028">
    <property type="entry name" value="ZINC_FINGER_C2H2_1"/>
    <property type="match status" value="9"/>
</dbReference>
<feature type="domain" description="C2H2-type" evidence="6">
    <location>
        <begin position="201"/>
        <end position="228"/>
    </location>
</feature>
<keyword evidence="4" id="KW-0862">Zinc</keyword>
<name>A0A1A9ZLT5_GLOPL</name>
<dbReference type="GO" id="GO:0005634">
    <property type="term" value="C:nucleus"/>
    <property type="evidence" value="ECO:0007669"/>
    <property type="project" value="TreeGrafter"/>
</dbReference>
<keyword evidence="1" id="KW-0479">Metal-binding</keyword>
<organism evidence="7 8">
    <name type="scientific">Glossina pallidipes</name>
    <name type="common">Tsetse fly</name>
    <dbReference type="NCBI Taxonomy" id="7398"/>
    <lineage>
        <taxon>Eukaryota</taxon>
        <taxon>Metazoa</taxon>
        <taxon>Ecdysozoa</taxon>
        <taxon>Arthropoda</taxon>
        <taxon>Hexapoda</taxon>
        <taxon>Insecta</taxon>
        <taxon>Pterygota</taxon>
        <taxon>Neoptera</taxon>
        <taxon>Endopterygota</taxon>
        <taxon>Diptera</taxon>
        <taxon>Brachycera</taxon>
        <taxon>Muscomorpha</taxon>
        <taxon>Hippoboscoidea</taxon>
        <taxon>Glossinidae</taxon>
        <taxon>Glossina</taxon>
    </lineage>
</organism>
<evidence type="ECO:0000313" key="8">
    <source>
        <dbReference type="Proteomes" id="UP000092445"/>
    </source>
</evidence>
<dbReference type="GO" id="GO:0000977">
    <property type="term" value="F:RNA polymerase II transcription regulatory region sequence-specific DNA binding"/>
    <property type="evidence" value="ECO:0007669"/>
    <property type="project" value="TreeGrafter"/>
</dbReference>
<dbReference type="FunFam" id="3.30.160.60:FF:000597">
    <property type="entry name" value="zinc finger protein 236 isoform X3"/>
    <property type="match status" value="1"/>
</dbReference>
<dbReference type="VEuPathDB" id="VectorBase:GPAI018632"/>
<feature type="domain" description="C2H2-type" evidence="6">
    <location>
        <begin position="173"/>
        <end position="200"/>
    </location>
</feature>
<evidence type="ECO:0000256" key="5">
    <source>
        <dbReference type="PROSITE-ProRule" id="PRU00042"/>
    </source>
</evidence>
<feature type="domain" description="C2H2-type" evidence="6">
    <location>
        <begin position="316"/>
        <end position="343"/>
    </location>
</feature>
<dbReference type="Pfam" id="PF00096">
    <property type="entry name" value="zf-C2H2"/>
    <property type="match status" value="7"/>
</dbReference>
<dbReference type="EnsemblMetazoa" id="GPAI018632-RA">
    <property type="protein sequence ID" value="GPAI018632-PA"/>
    <property type="gene ID" value="GPAI018632"/>
</dbReference>
<protein>
    <recommendedName>
        <fullName evidence="6">C2H2-type domain-containing protein</fullName>
    </recommendedName>
</protein>
<dbReference type="SMART" id="SM00355">
    <property type="entry name" value="ZnF_C2H2"/>
    <property type="match status" value="9"/>
</dbReference>
<dbReference type="FunFam" id="3.30.160.60:FF:000358">
    <property type="entry name" value="zinc finger protein 24"/>
    <property type="match status" value="2"/>
</dbReference>
<evidence type="ECO:0000256" key="3">
    <source>
        <dbReference type="ARBA" id="ARBA00022771"/>
    </source>
</evidence>
<accession>A0A1A9ZLT5</accession>
<dbReference type="Proteomes" id="UP000092445">
    <property type="component" value="Unassembled WGS sequence"/>
</dbReference>
<reference evidence="8" key="1">
    <citation type="submission" date="2014-03" db="EMBL/GenBank/DDBJ databases">
        <authorList>
            <person name="Aksoy S."/>
            <person name="Warren W."/>
            <person name="Wilson R.K."/>
        </authorList>
    </citation>
    <scope>NUCLEOTIDE SEQUENCE [LARGE SCALE GENOMIC DNA]</scope>
    <source>
        <strain evidence="8">IAEA</strain>
    </source>
</reference>
<feature type="domain" description="C2H2-type" evidence="6">
    <location>
        <begin position="257"/>
        <end position="285"/>
    </location>
</feature>
<dbReference type="SUPFAM" id="SSF57667">
    <property type="entry name" value="beta-beta-alpha zinc fingers"/>
    <property type="match status" value="5"/>
</dbReference>
<dbReference type="PANTHER" id="PTHR24379">
    <property type="entry name" value="KRAB AND ZINC FINGER DOMAIN-CONTAINING"/>
    <property type="match status" value="1"/>
</dbReference>
<dbReference type="AlphaFoldDB" id="A0A1A9ZLT5"/>
<proteinExistence type="predicted"/>
<feature type="domain" description="C2H2-type" evidence="6">
    <location>
        <begin position="34"/>
        <end position="57"/>
    </location>
</feature>
<sequence>MENCEELESSEMLLQKCGEIFYDTLTASNVNVSFQCTFCRKTFTKLDAFLEHFQSEHYKPSISAEKFFFESDEEEEQVEDFMFATKQNVSQYASDKNEDSSSSLECILESAEREMASDHESNIPLPDEKEKAVVNLKPYKCEQCSIRFVSKSNLNAHVKRHKNEKPPCKRGPYICPRCDKVVKSPGLLSQHLYKHDGVKPYKCQQCQATFTWKSNLKTHQKRHKTERRYDCRFCSKSFYFTTERRRHERRHTGDRPFVCESCGKSFSSSSGLRSHRSSQHLKERNFICDKCNRCFNRASQLRLHQINIHTEKPLAHVCTICKEAFKGKMLLRIHAKIHKTIKCLECDKTFARYSGLYAHRKRHEKQKNRLLANKVKQEDLTEKESDE</sequence>
<evidence type="ECO:0000259" key="6">
    <source>
        <dbReference type="PROSITE" id="PS50157"/>
    </source>
</evidence>
<keyword evidence="8" id="KW-1185">Reference proteome</keyword>
<feature type="domain" description="C2H2-type" evidence="6">
    <location>
        <begin position="286"/>
        <end position="314"/>
    </location>
</feature>
<keyword evidence="2" id="KW-0677">Repeat</keyword>
<evidence type="ECO:0000313" key="7">
    <source>
        <dbReference type="EnsemblMetazoa" id="GPAI018632-PA"/>
    </source>
</evidence>
<dbReference type="Gene3D" id="3.30.160.60">
    <property type="entry name" value="Classic Zinc Finger"/>
    <property type="match status" value="6"/>
</dbReference>
<dbReference type="PANTHER" id="PTHR24379:SF127">
    <property type="entry name" value="BLOODY FINGERS-RELATED"/>
    <property type="match status" value="1"/>
</dbReference>
<dbReference type="InterPro" id="IPR013087">
    <property type="entry name" value="Znf_C2H2_type"/>
</dbReference>
<feature type="domain" description="C2H2-type" evidence="6">
    <location>
        <begin position="139"/>
        <end position="166"/>
    </location>
</feature>
<dbReference type="STRING" id="7398.A0A1A9ZLT5"/>
<feature type="domain" description="C2H2-type" evidence="6">
    <location>
        <begin position="229"/>
        <end position="256"/>
    </location>
</feature>
<dbReference type="PROSITE" id="PS50157">
    <property type="entry name" value="ZINC_FINGER_C2H2_2"/>
    <property type="match status" value="9"/>
</dbReference>
<evidence type="ECO:0000256" key="4">
    <source>
        <dbReference type="ARBA" id="ARBA00022833"/>
    </source>
</evidence>
<evidence type="ECO:0000256" key="1">
    <source>
        <dbReference type="ARBA" id="ARBA00022723"/>
    </source>
</evidence>